<keyword evidence="2" id="KW-0482">Metalloprotease</keyword>
<dbReference type="OrthoDB" id="9795402at2"/>
<organism evidence="2 3">
    <name type="scientific">Marinibacterium profundimaris</name>
    <dbReference type="NCBI Taxonomy" id="1679460"/>
    <lineage>
        <taxon>Bacteria</taxon>
        <taxon>Pseudomonadati</taxon>
        <taxon>Pseudomonadota</taxon>
        <taxon>Alphaproteobacteria</taxon>
        <taxon>Rhodobacterales</taxon>
        <taxon>Paracoccaceae</taxon>
        <taxon>Marinibacterium</taxon>
    </lineage>
</organism>
<evidence type="ECO:0000313" key="2">
    <source>
        <dbReference type="EMBL" id="OWU73421.1"/>
    </source>
</evidence>
<dbReference type="CDD" id="cd07344">
    <property type="entry name" value="M48_yhfN_like"/>
    <property type="match status" value="1"/>
</dbReference>
<dbReference type="InterPro" id="IPR002725">
    <property type="entry name" value="YgjP-like_metallopeptidase"/>
</dbReference>
<keyword evidence="2" id="KW-0378">Hydrolase</keyword>
<name>A0A225NJQ0_9RHOB</name>
<dbReference type="AlphaFoldDB" id="A0A225NJQ0"/>
<dbReference type="Gene3D" id="3.30.2010.10">
    <property type="entry name" value="Metalloproteases ('zincins'), catalytic domain"/>
    <property type="match status" value="1"/>
</dbReference>
<dbReference type="RefSeq" id="WP_088650132.1">
    <property type="nucleotide sequence ID" value="NZ_AQQR01000004.1"/>
</dbReference>
<sequence>MVDHVLPGTPPVPLLLRRSARARRISLRVSQLDGRVTLTVPRGVSEAEALEFAVSKSDWVRGHLASRAGDVIVGPGAALPVEGRLRQVVCEGTRRVRLEPDALVLPASRPGARAQAWLKAVARDRLAEASDRHAAALGRRYTRLTLRDTRSRWGSCSSAGALMYSWRLVMAPPEVLDYVAAHEVAHLAEMNHSPAFWSVVNRLYGPHEAARAWLRAEGAGLHRYRFDLETEAAADAGD</sequence>
<dbReference type="Proteomes" id="UP000215377">
    <property type="component" value="Unassembled WGS sequence"/>
</dbReference>
<proteinExistence type="predicted"/>
<protein>
    <submittedName>
        <fullName evidence="2">Zinc metalloprotease</fullName>
    </submittedName>
</protein>
<keyword evidence="3" id="KW-1185">Reference proteome</keyword>
<comment type="caution">
    <text evidence="2">The sequence shown here is derived from an EMBL/GenBank/DDBJ whole genome shotgun (WGS) entry which is preliminary data.</text>
</comment>
<keyword evidence="2" id="KW-0645">Protease</keyword>
<dbReference type="GO" id="GO:0008237">
    <property type="term" value="F:metallopeptidase activity"/>
    <property type="evidence" value="ECO:0007669"/>
    <property type="project" value="UniProtKB-KW"/>
</dbReference>
<dbReference type="EMBL" id="AQQR01000004">
    <property type="protein sequence ID" value="OWU73421.1"/>
    <property type="molecule type" value="Genomic_DNA"/>
</dbReference>
<evidence type="ECO:0000313" key="3">
    <source>
        <dbReference type="Proteomes" id="UP000215377"/>
    </source>
</evidence>
<dbReference type="PANTHER" id="PTHR30399:SF1">
    <property type="entry name" value="UTP PYROPHOSPHATASE"/>
    <property type="match status" value="1"/>
</dbReference>
<accession>A0A225NJQ0</accession>
<gene>
    <name evidence="2" type="ORF">ATO3_12135</name>
</gene>
<dbReference type="InterPro" id="IPR053136">
    <property type="entry name" value="UTP_pyrophosphatase-like"/>
</dbReference>
<reference evidence="2 3" key="1">
    <citation type="submission" date="2013-04" db="EMBL/GenBank/DDBJ databases">
        <title>Oceanicola sp. 22II1-22F33 Genome Sequencing.</title>
        <authorList>
            <person name="Lai Q."/>
            <person name="Li G."/>
            <person name="Shao Z."/>
        </authorList>
    </citation>
    <scope>NUCLEOTIDE SEQUENCE [LARGE SCALE GENOMIC DNA]</scope>
    <source>
        <strain evidence="2 3">22II1-22F33</strain>
    </source>
</reference>
<feature type="domain" description="YgjP-like metallopeptidase" evidence="1">
    <location>
        <begin position="23"/>
        <end position="216"/>
    </location>
</feature>
<dbReference type="Pfam" id="PF01863">
    <property type="entry name" value="YgjP-like"/>
    <property type="match status" value="1"/>
</dbReference>
<evidence type="ECO:0000259" key="1">
    <source>
        <dbReference type="Pfam" id="PF01863"/>
    </source>
</evidence>
<dbReference type="GO" id="GO:0006508">
    <property type="term" value="P:proteolysis"/>
    <property type="evidence" value="ECO:0007669"/>
    <property type="project" value="UniProtKB-KW"/>
</dbReference>
<dbReference type="PANTHER" id="PTHR30399">
    <property type="entry name" value="UNCHARACTERIZED PROTEIN YGJP"/>
    <property type="match status" value="1"/>
</dbReference>